<dbReference type="Gene3D" id="1.10.1040.10">
    <property type="entry name" value="N-(1-d-carboxylethyl)-l-norvaline Dehydrogenase, domain 2"/>
    <property type="match status" value="1"/>
</dbReference>
<evidence type="ECO:0000256" key="6">
    <source>
        <dbReference type="ARBA" id="ARBA00018193"/>
    </source>
</evidence>
<evidence type="ECO:0000256" key="3">
    <source>
        <dbReference type="ARBA" id="ARBA00008419"/>
    </source>
</evidence>
<dbReference type="UniPathway" id="UPA00115">
    <property type="reaction ID" value="UER00410"/>
</dbReference>
<dbReference type="FunFam" id="1.20.5.320:FF:000001">
    <property type="entry name" value="6-phosphogluconate dehydrogenase, decarboxylating"/>
    <property type="match status" value="1"/>
</dbReference>
<dbReference type="InterPro" id="IPR008927">
    <property type="entry name" value="6-PGluconate_DH-like_C_sf"/>
</dbReference>
<comment type="subunit">
    <text evidence="4 12">Homodimer.</text>
</comment>
<evidence type="ECO:0000256" key="8">
    <source>
        <dbReference type="ARBA" id="ARBA00023002"/>
    </source>
</evidence>
<keyword evidence="10 12" id="KW-0570">Pentose shunt</keyword>
<accession>A0A512RER8</accession>
<comment type="pathway">
    <text evidence="2 12 15">Carbohydrate degradation; pentose phosphate pathway; D-ribulose 5-phosphate from D-glucose 6-phosphate (oxidative stage): step 3/3.</text>
</comment>
<evidence type="ECO:0000256" key="13">
    <source>
        <dbReference type="PIRSR" id="PIRSR000109-1"/>
    </source>
</evidence>
<dbReference type="EC" id="1.1.1.44" evidence="5 12"/>
<dbReference type="PRINTS" id="PR00076">
    <property type="entry name" value="6PGDHDRGNASE"/>
</dbReference>
<feature type="binding site" description="in other chain" evidence="14">
    <location>
        <begin position="179"/>
        <end position="180"/>
    </location>
    <ligand>
        <name>substrate</name>
        <note>ligand shared between dimeric partners</note>
    </ligand>
</feature>
<feature type="binding site" description="in other chain" evidence="14">
    <location>
        <begin position="122"/>
        <end position="124"/>
    </location>
    <ligand>
        <name>substrate</name>
        <note>ligand shared between dimeric partners</note>
    </ligand>
</feature>
<evidence type="ECO:0000313" key="18">
    <source>
        <dbReference type="Proteomes" id="UP000321436"/>
    </source>
</evidence>
<feature type="binding site" description="in other chain" evidence="14">
    <location>
        <position position="184"/>
    </location>
    <ligand>
        <name>substrate</name>
        <note>ligand shared between dimeric partners</note>
    </ligand>
</feature>
<feature type="domain" description="6-phosphogluconate dehydrogenase C-terminal" evidence="16">
    <location>
        <begin position="172"/>
        <end position="460"/>
    </location>
</feature>
<dbReference type="GO" id="GO:0006098">
    <property type="term" value="P:pentose-phosphate shunt"/>
    <property type="evidence" value="ECO:0007669"/>
    <property type="project" value="UniProtKB-UniPathway"/>
</dbReference>
<dbReference type="NCBIfam" id="NF006765">
    <property type="entry name" value="PRK09287.1"/>
    <property type="match status" value="1"/>
</dbReference>
<feature type="binding site" description="in other chain" evidence="14">
    <location>
        <position position="253"/>
    </location>
    <ligand>
        <name>substrate</name>
        <note>ligand shared between dimeric partners</note>
    </ligand>
</feature>
<dbReference type="SMART" id="SM01350">
    <property type="entry name" value="6PGD"/>
    <property type="match status" value="1"/>
</dbReference>
<evidence type="ECO:0000256" key="12">
    <source>
        <dbReference type="PIRNR" id="PIRNR000109"/>
    </source>
</evidence>
<dbReference type="Gene3D" id="3.40.50.720">
    <property type="entry name" value="NAD(P)-binding Rossmann-like Domain"/>
    <property type="match status" value="1"/>
</dbReference>
<evidence type="ECO:0000256" key="11">
    <source>
        <dbReference type="ARBA" id="ARBA00048640"/>
    </source>
</evidence>
<evidence type="ECO:0000256" key="14">
    <source>
        <dbReference type="PIRSR" id="PIRSR000109-2"/>
    </source>
</evidence>
<protein>
    <recommendedName>
        <fullName evidence="6 12">6-phosphogluconate dehydrogenase, decarboxylating</fullName>
        <ecNumber evidence="5 12">1.1.1.44</ecNumber>
    </recommendedName>
</protein>
<dbReference type="PANTHER" id="PTHR11811">
    <property type="entry name" value="6-PHOSPHOGLUCONATE DEHYDROGENASE"/>
    <property type="match status" value="1"/>
</dbReference>
<dbReference type="PROSITE" id="PS00461">
    <property type="entry name" value="6PGD"/>
    <property type="match status" value="1"/>
</dbReference>
<dbReference type="FunFam" id="3.40.50.720:FF:000007">
    <property type="entry name" value="6-phosphogluconate dehydrogenase, decarboxylating"/>
    <property type="match status" value="1"/>
</dbReference>
<comment type="function">
    <text evidence="1 12">Catalyzes the oxidative decarboxylation of 6-phosphogluconate to ribulose 5-phosphate and CO(2), with concomitant reduction of NADP to NADPH.</text>
</comment>
<dbReference type="Pfam" id="PF00393">
    <property type="entry name" value="6PGD"/>
    <property type="match status" value="1"/>
</dbReference>
<dbReference type="Pfam" id="PF03446">
    <property type="entry name" value="NAD_binding_2"/>
    <property type="match status" value="1"/>
</dbReference>
<keyword evidence="8 12" id="KW-0560">Oxidoreductase</keyword>
<evidence type="ECO:0000256" key="10">
    <source>
        <dbReference type="ARBA" id="ARBA00023126"/>
    </source>
</evidence>
<dbReference type="NCBIfam" id="TIGR00873">
    <property type="entry name" value="gnd"/>
    <property type="match status" value="1"/>
</dbReference>
<keyword evidence="7 12" id="KW-0521">NADP</keyword>
<dbReference type="InterPro" id="IPR006114">
    <property type="entry name" value="6PGDH_C"/>
</dbReference>
<dbReference type="SUPFAM" id="SSF48179">
    <property type="entry name" value="6-phosphogluconate dehydrogenase C-terminal domain-like"/>
    <property type="match status" value="1"/>
</dbReference>
<feature type="binding site" evidence="14">
    <location>
        <position position="444"/>
    </location>
    <ligand>
        <name>substrate</name>
        <note>ligand shared between dimeric partners</note>
    </ligand>
</feature>
<dbReference type="InterPro" id="IPR013328">
    <property type="entry name" value="6PGD_dom2"/>
</dbReference>
<evidence type="ECO:0000313" key="17">
    <source>
        <dbReference type="EMBL" id="GEP94195.1"/>
    </source>
</evidence>
<dbReference type="AlphaFoldDB" id="A0A512RER8"/>
<feature type="active site" description="Proton acceptor" evidence="13">
    <location>
        <position position="183"/>
    </location>
</feature>
<dbReference type="SUPFAM" id="SSF51735">
    <property type="entry name" value="NAD(P)-binding Rossmann-fold domains"/>
    <property type="match status" value="1"/>
</dbReference>
<feature type="binding site" description="in other chain" evidence="14">
    <location>
        <position position="280"/>
    </location>
    <ligand>
        <name>substrate</name>
        <note>ligand shared between dimeric partners</note>
    </ligand>
</feature>
<dbReference type="InterPro" id="IPR006113">
    <property type="entry name" value="6PGDH_Gnd/GntZ"/>
</dbReference>
<keyword evidence="18" id="KW-1185">Reference proteome</keyword>
<evidence type="ECO:0000259" key="16">
    <source>
        <dbReference type="SMART" id="SM01350"/>
    </source>
</evidence>
<gene>
    <name evidence="17" type="primary">gndA</name>
    <name evidence="17" type="ORF">CCY01nite_04550</name>
</gene>
<keyword evidence="9 15" id="KW-0311">Gluconate utilization</keyword>
<dbReference type="GO" id="GO:0050661">
    <property type="term" value="F:NADP binding"/>
    <property type="evidence" value="ECO:0007669"/>
    <property type="project" value="InterPro"/>
</dbReference>
<evidence type="ECO:0000256" key="5">
    <source>
        <dbReference type="ARBA" id="ARBA00013011"/>
    </source>
</evidence>
<evidence type="ECO:0000256" key="7">
    <source>
        <dbReference type="ARBA" id="ARBA00022857"/>
    </source>
</evidence>
<organism evidence="17 18">
    <name type="scientific">Chitinophaga cymbidii</name>
    <dbReference type="NCBI Taxonomy" id="1096750"/>
    <lineage>
        <taxon>Bacteria</taxon>
        <taxon>Pseudomonadati</taxon>
        <taxon>Bacteroidota</taxon>
        <taxon>Chitinophagia</taxon>
        <taxon>Chitinophagales</taxon>
        <taxon>Chitinophagaceae</taxon>
        <taxon>Chitinophaga</taxon>
    </lineage>
</organism>
<name>A0A512RER8_9BACT</name>
<dbReference type="FunFam" id="1.10.1040.10:FF:000032">
    <property type="entry name" value="6-phosphogluconate dehydrogenase, decarboxylating"/>
    <property type="match status" value="1"/>
</dbReference>
<comment type="caution">
    <text evidence="17">The sequence shown here is derived from an EMBL/GenBank/DDBJ whole genome shotgun (WGS) entry which is preliminary data.</text>
</comment>
<dbReference type="InterPro" id="IPR006183">
    <property type="entry name" value="Pgluconate_DH"/>
</dbReference>
<dbReference type="Gene3D" id="1.20.5.320">
    <property type="entry name" value="6-Phosphogluconate Dehydrogenase, domain 3"/>
    <property type="match status" value="1"/>
</dbReference>
<evidence type="ECO:0000256" key="9">
    <source>
        <dbReference type="ARBA" id="ARBA00023064"/>
    </source>
</evidence>
<dbReference type="EMBL" id="BKAU01000001">
    <property type="protein sequence ID" value="GEP94195.1"/>
    <property type="molecule type" value="Genomic_DNA"/>
</dbReference>
<feature type="binding site" description="in other chain" evidence="14">
    <location>
        <position position="96"/>
    </location>
    <ligand>
        <name>substrate</name>
        <note>ligand shared between dimeric partners</note>
    </ligand>
</feature>
<dbReference type="GO" id="GO:0019521">
    <property type="term" value="P:D-gluconate metabolic process"/>
    <property type="evidence" value="ECO:0007669"/>
    <property type="project" value="UniProtKB-KW"/>
</dbReference>
<evidence type="ECO:0000256" key="2">
    <source>
        <dbReference type="ARBA" id="ARBA00004874"/>
    </source>
</evidence>
<evidence type="ECO:0000256" key="1">
    <source>
        <dbReference type="ARBA" id="ARBA00002526"/>
    </source>
</evidence>
<sequence length="462" mass="50063">MIGLGVMGRNLLLNMADHGFAVIGFDKDTEKAKALETSASAGTRVKGVVALEEMISQLQRPRRVMMLVPAGKPVDDVLESLKPLLEPGDIVIDGGNSHYTDTLRRVTATKEAGFHFMGVGVSGGEQGARTGPSIMPGGDQEAYAHVKPMLEAISAKVDGEPCVAYLGKGAAGHYVKMVHNGIEYAIMQLISESYRLLKAAGLDNDQLHEVYKKWNEGDMQSFLLEITADIFLQPDDKSGLRLIDVISDKAGSKGTGKWTSQDAMDLGVPATVIDTAVSMRTISAFRDERVQAAAIYKEPKIPVPADQQLFISQVQDALQFATIICYAQGMAMLHSASSALDMDIPLPQALKVWRGGCIIRSALLGTFYNAMQQSPGLPNLLLNATVADIIKGKEHNMRAVIVQAAQAGLPAAGFMAALSYFDAYRSEKLPTNLVQAQRDYFGAHTYQRIDMPGSFHTSWQHH</sequence>
<dbReference type="PIRSF" id="PIRSF000109">
    <property type="entry name" value="6PGD"/>
    <property type="match status" value="1"/>
</dbReference>
<evidence type="ECO:0000256" key="4">
    <source>
        <dbReference type="ARBA" id="ARBA00011738"/>
    </source>
</evidence>
<comment type="catalytic activity">
    <reaction evidence="11 12 15">
        <text>6-phospho-D-gluconate + NADP(+) = D-ribulose 5-phosphate + CO2 + NADPH</text>
        <dbReference type="Rhea" id="RHEA:10116"/>
        <dbReference type="ChEBI" id="CHEBI:16526"/>
        <dbReference type="ChEBI" id="CHEBI:57783"/>
        <dbReference type="ChEBI" id="CHEBI:58121"/>
        <dbReference type="ChEBI" id="CHEBI:58349"/>
        <dbReference type="ChEBI" id="CHEBI:58759"/>
        <dbReference type="EC" id="1.1.1.44"/>
    </reaction>
</comment>
<reference evidence="17 18" key="1">
    <citation type="submission" date="2019-07" db="EMBL/GenBank/DDBJ databases">
        <title>Whole genome shotgun sequence of Chitinophaga cymbidii NBRC 109752.</title>
        <authorList>
            <person name="Hosoyama A."/>
            <person name="Uohara A."/>
            <person name="Ohji S."/>
            <person name="Ichikawa N."/>
        </authorList>
    </citation>
    <scope>NUCLEOTIDE SEQUENCE [LARGE SCALE GENOMIC DNA]</scope>
    <source>
        <strain evidence="17 18">NBRC 109752</strain>
    </source>
</reference>
<proteinExistence type="inferred from homology"/>
<dbReference type="GO" id="GO:0004616">
    <property type="term" value="F:phosphogluconate dehydrogenase (decarboxylating) activity"/>
    <property type="evidence" value="ECO:0007669"/>
    <property type="project" value="UniProtKB-EC"/>
</dbReference>
<dbReference type="InterPro" id="IPR006184">
    <property type="entry name" value="6PGdom_BS"/>
</dbReference>
<evidence type="ECO:0000256" key="15">
    <source>
        <dbReference type="RuleBase" id="RU000485"/>
    </source>
</evidence>
<feature type="binding site" evidence="14">
    <location>
        <position position="438"/>
    </location>
    <ligand>
        <name>substrate</name>
        <note>ligand shared between dimeric partners</note>
    </ligand>
</feature>
<comment type="similarity">
    <text evidence="3 12 15">Belongs to the 6-phosphogluconate dehydrogenase family.</text>
</comment>
<dbReference type="InterPro" id="IPR036291">
    <property type="entry name" value="NAD(P)-bd_dom_sf"/>
</dbReference>
<dbReference type="Proteomes" id="UP000321436">
    <property type="component" value="Unassembled WGS sequence"/>
</dbReference>
<feature type="active site" description="Proton acceptor" evidence="13">
    <location>
        <position position="176"/>
    </location>
</feature>
<dbReference type="InterPro" id="IPR006115">
    <property type="entry name" value="6PGDH_NADP-bd"/>
</dbReference>